<dbReference type="InterPro" id="IPR029016">
    <property type="entry name" value="GAF-like_dom_sf"/>
</dbReference>
<dbReference type="InterPro" id="IPR029787">
    <property type="entry name" value="Nucleotide_cyclase"/>
</dbReference>
<evidence type="ECO:0000313" key="5">
    <source>
        <dbReference type="Proteomes" id="UP000199230"/>
    </source>
</evidence>
<dbReference type="OrthoDB" id="9762141at2"/>
<dbReference type="InterPro" id="IPR001633">
    <property type="entry name" value="EAL_dom"/>
</dbReference>
<feature type="transmembrane region" description="Helical" evidence="1">
    <location>
        <begin position="68"/>
        <end position="91"/>
    </location>
</feature>
<dbReference type="STRING" id="159292.SAMN05192546_103306"/>
<dbReference type="PANTHER" id="PTHR44757:SF2">
    <property type="entry name" value="BIOFILM ARCHITECTURE MAINTENANCE PROTEIN MBAA"/>
    <property type="match status" value="1"/>
</dbReference>
<feature type="transmembrane region" description="Helical" evidence="1">
    <location>
        <begin position="41"/>
        <end position="62"/>
    </location>
</feature>
<feature type="transmembrane region" description="Helical" evidence="1">
    <location>
        <begin position="103"/>
        <end position="123"/>
    </location>
</feature>
<evidence type="ECO:0000313" key="4">
    <source>
        <dbReference type="EMBL" id="SDY66252.1"/>
    </source>
</evidence>
<dbReference type="EMBL" id="FNPV01000003">
    <property type="protein sequence ID" value="SDY66252.1"/>
    <property type="molecule type" value="Genomic_DNA"/>
</dbReference>
<dbReference type="InterPro" id="IPR031621">
    <property type="entry name" value="HisKA_7TM"/>
</dbReference>
<dbReference type="Proteomes" id="UP000199230">
    <property type="component" value="Unassembled WGS sequence"/>
</dbReference>
<keyword evidence="1" id="KW-1133">Transmembrane helix</keyword>
<evidence type="ECO:0000259" key="2">
    <source>
        <dbReference type="PROSITE" id="PS50883"/>
    </source>
</evidence>
<feature type="transmembrane region" description="Helical" evidence="1">
    <location>
        <begin position="213"/>
        <end position="232"/>
    </location>
</feature>
<accession>A0A1H3LP92</accession>
<keyword evidence="5" id="KW-1185">Reference proteome</keyword>
<dbReference type="RefSeq" id="WP_093312136.1">
    <property type="nucleotide sequence ID" value="NZ_FNPV01000003.1"/>
</dbReference>
<dbReference type="NCBIfam" id="TIGR00254">
    <property type="entry name" value="GGDEF"/>
    <property type="match status" value="1"/>
</dbReference>
<dbReference type="Gene3D" id="3.30.450.40">
    <property type="match status" value="1"/>
</dbReference>
<dbReference type="Pfam" id="PF00990">
    <property type="entry name" value="GGDEF"/>
    <property type="match status" value="1"/>
</dbReference>
<dbReference type="Gene3D" id="3.30.70.270">
    <property type="match status" value="1"/>
</dbReference>
<dbReference type="PROSITE" id="PS50887">
    <property type="entry name" value="GGDEF"/>
    <property type="match status" value="1"/>
</dbReference>
<protein>
    <submittedName>
        <fullName evidence="4">Diguanylate cyclase (GGDEF) domain-containing protein</fullName>
    </submittedName>
</protein>
<reference evidence="4 5" key="1">
    <citation type="submission" date="2016-10" db="EMBL/GenBank/DDBJ databases">
        <authorList>
            <person name="de Groot N.N."/>
        </authorList>
    </citation>
    <scope>NUCLEOTIDE SEQUENCE [LARGE SCALE GENOMIC DNA]</scope>
    <source>
        <strain evidence="4 5">APO</strain>
    </source>
</reference>
<feature type="domain" description="GGDEF" evidence="3">
    <location>
        <begin position="634"/>
        <end position="767"/>
    </location>
</feature>
<keyword evidence="1" id="KW-0812">Transmembrane</keyword>
<evidence type="ECO:0000259" key="3">
    <source>
        <dbReference type="PROSITE" id="PS50887"/>
    </source>
</evidence>
<dbReference type="PANTHER" id="PTHR44757">
    <property type="entry name" value="DIGUANYLATE CYCLASE DGCP"/>
    <property type="match status" value="1"/>
</dbReference>
<dbReference type="Pfam" id="PF16927">
    <property type="entry name" value="HisKA_7TM"/>
    <property type="match status" value="1"/>
</dbReference>
<dbReference type="SUPFAM" id="SSF141868">
    <property type="entry name" value="EAL domain-like"/>
    <property type="match status" value="1"/>
</dbReference>
<feature type="transmembrane region" description="Helical" evidence="1">
    <location>
        <begin position="319"/>
        <end position="338"/>
    </location>
</feature>
<dbReference type="SMART" id="SM00065">
    <property type="entry name" value="GAF"/>
    <property type="match status" value="1"/>
</dbReference>
<dbReference type="InterPro" id="IPR035919">
    <property type="entry name" value="EAL_sf"/>
</dbReference>
<feature type="transmembrane region" description="Helical" evidence="1">
    <location>
        <begin position="151"/>
        <end position="171"/>
    </location>
</feature>
<feature type="transmembrane region" description="Helical" evidence="1">
    <location>
        <begin position="183"/>
        <end position="201"/>
    </location>
</feature>
<dbReference type="AlphaFoldDB" id="A0A1H3LP92"/>
<dbReference type="Pfam" id="PF01590">
    <property type="entry name" value="GAF"/>
    <property type="match status" value="1"/>
</dbReference>
<dbReference type="CDD" id="cd01948">
    <property type="entry name" value="EAL"/>
    <property type="match status" value="1"/>
</dbReference>
<feature type="transmembrane region" description="Helical" evidence="1">
    <location>
        <begin position="261"/>
        <end position="282"/>
    </location>
</feature>
<feature type="domain" description="EAL" evidence="2">
    <location>
        <begin position="776"/>
        <end position="1030"/>
    </location>
</feature>
<dbReference type="SMART" id="SM00267">
    <property type="entry name" value="GGDEF"/>
    <property type="match status" value="1"/>
</dbReference>
<evidence type="ECO:0000256" key="1">
    <source>
        <dbReference type="SAM" id="Phobius"/>
    </source>
</evidence>
<dbReference type="SUPFAM" id="SSF55073">
    <property type="entry name" value="Nucleotide cyclase"/>
    <property type="match status" value="1"/>
</dbReference>
<proteinExistence type="predicted"/>
<dbReference type="SUPFAM" id="SSF55781">
    <property type="entry name" value="GAF domain-like"/>
    <property type="match status" value="1"/>
</dbReference>
<dbReference type="FunFam" id="3.30.70.270:FF:000001">
    <property type="entry name" value="Diguanylate cyclase domain protein"/>
    <property type="match status" value="1"/>
</dbReference>
<dbReference type="SMART" id="SM00052">
    <property type="entry name" value="EAL"/>
    <property type="match status" value="1"/>
</dbReference>
<feature type="transmembrane region" description="Helical" evidence="1">
    <location>
        <begin position="401"/>
        <end position="417"/>
    </location>
</feature>
<dbReference type="InterPro" id="IPR043128">
    <property type="entry name" value="Rev_trsase/Diguanyl_cyclase"/>
</dbReference>
<keyword evidence="1" id="KW-0472">Membrane</keyword>
<feature type="transmembrane region" description="Helical" evidence="1">
    <location>
        <begin position="288"/>
        <end position="307"/>
    </location>
</feature>
<dbReference type="InterPro" id="IPR052155">
    <property type="entry name" value="Biofilm_reg_signaling"/>
</dbReference>
<gene>
    <name evidence="4" type="ORF">SAMN05192546_103306</name>
</gene>
<dbReference type="PROSITE" id="PS50883">
    <property type="entry name" value="EAL"/>
    <property type="match status" value="1"/>
</dbReference>
<sequence length="1033" mass="117847">MGNPLTLANLFSTGLLFSAALYMIFGTYTLTLSPKGRLNQLFLVVCSLLSLWSFSYALAFSAPNEQTAYFWFRIGVFGWAFVYSVLLHFFFELTEHKEWLKKRWVMVALYLPALVNIGIFGIFSPWAQRYYNLIYSKYGWINISEPGTADLFFHSHYLIFSLTGIWVLWKWKKTKQNPDARKTVMVIIFSFGITILMGTVIDVLFSRYYGYEIPQLGTVVALLMTVAFFYAVKKHGLMVNRPKSSIAEEGEILSEKRRVQFYTMMGTAFIIGSFLNYGDYLFKGESFLSVNFFSGILFLFGIAILLLPHTELANHRKDIVMMTLVTCSIPLMMLYYLHSSSSNIIWPAPLIFMMISAVFTKRMMLVMITISALISQLYFWTKVPSHLVMVNTGDHLSRVTIYLLGAVVALYVNRVYAQRLKENEEKTRLQRMIAELSLDFVSVHPENLDKRINRLLEKAGIFFQVDRCYLFCFSEDGCTVTYTHEWCAEGIEPAIQQIGTLPVSYVPWWINQLERNRSVYIPDTSKMPPEAQAEKEILEMQHIKSLLSLPVSSHGKTTGFLGFDSVKEHKEWEPGHQEALQILANLISDALIKVKAVKEISQMAYYDSLTGLCNRRMFKQRLTEAISMAARSQKMIGVLFLDLDAFKAVNDTMGHDKGDQLLKKIAKRISERVREHDTVCRFGGDEFLIMFPQIDHATQVMQAAEKIINDLKQPVILEGHPFYVTASGGISIYPLDGKEADTLIKNADLSMYTSKEQGKNQIHFCTPEMKEKINERAELIQDLHHALDRKEFVLHYQPQVSVATKEIVGLEALIRWRHPTKGLIAPGRFIPLAEQTGLIKPIGRWVLETACFQSKQWQKMGNGKMFMSVNLSVEQLRKDNMVEVVKKTLEKTELDPSLLELEITETTAIKEPEYIVKTLHDLKELGVAISIDDFGTEYSSLSRLRELPIDRIKMAMQFVHAVTKGPKDEAIAVGVINLAKSIGLKVIAEGVEIEEQLAFLADRICDEAQGHYLYQPMSAEEIEGMFRNQLNTG</sequence>
<name>A0A1H3LP92_9FIRM</name>
<dbReference type="CDD" id="cd01949">
    <property type="entry name" value="GGDEF"/>
    <property type="match status" value="1"/>
</dbReference>
<dbReference type="Gene3D" id="3.20.20.450">
    <property type="entry name" value="EAL domain"/>
    <property type="match status" value="1"/>
</dbReference>
<dbReference type="InterPro" id="IPR003018">
    <property type="entry name" value="GAF"/>
</dbReference>
<feature type="transmembrane region" description="Helical" evidence="1">
    <location>
        <begin position="6"/>
        <end position="29"/>
    </location>
</feature>
<organism evidence="4 5">
    <name type="scientific">Tindallia californiensis</name>
    <dbReference type="NCBI Taxonomy" id="159292"/>
    <lineage>
        <taxon>Bacteria</taxon>
        <taxon>Bacillati</taxon>
        <taxon>Bacillota</taxon>
        <taxon>Clostridia</taxon>
        <taxon>Peptostreptococcales</taxon>
        <taxon>Tindalliaceae</taxon>
        <taxon>Tindallia</taxon>
    </lineage>
</organism>
<dbReference type="Pfam" id="PF00563">
    <property type="entry name" value="EAL"/>
    <property type="match status" value="1"/>
</dbReference>
<dbReference type="InterPro" id="IPR000160">
    <property type="entry name" value="GGDEF_dom"/>
</dbReference>